<dbReference type="AlphaFoldDB" id="A0A4R8ZVY4"/>
<accession>A0A4R8ZVY4</accession>
<name>A0A4R8ZVY4_9MICO</name>
<dbReference type="Gene3D" id="1.50.10.140">
    <property type="match status" value="1"/>
</dbReference>
<comment type="caution">
    <text evidence="4">The sequence shown here is derived from an EMBL/GenBank/DDBJ whole genome shotgun (WGS) entry which is preliminary data.</text>
</comment>
<feature type="transmembrane region" description="Helical" evidence="1">
    <location>
        <begin position="21"/>
        <end position="43"/>
    </location>
</feature>
<protein>
    <submittedName>
        <fullName evidence="4">DUF3131 domain-containing protein</fullName>
    </submittedName>
</protein>
<dbReference type="OrthoDB" id="9769991at2"/>
<dbReference type="InterPro" id="IPR021478">
    <property type="entry name" value="DUF3131"/>
</dbReference>
<sequence length="536" mass="57554">MRLHSGHQGQRRHEGNPVKRTSTFAAVCAAIVAGTLLITPAALAAPGGGPATGGPATGGDDAVLRGYAADTWKSLAAMTDKKTGLPADKLSGDLTVASDNTSPTNIGGYLWSTISARDLGIISTSEAFTRMKTTLKTLEDIERHEPSGMFYNWYSPLDGHKLTTWPGSGDPVDPFLSTVDNGWLAAAFRMVGEAEPRLDKQADALYASMDFGWFHNLDARAEVGLNRGGFWVTPPPGCSVPGNYGDEGADVFYTCHHYDTTVSEARIATYLGIANGQIPAEAYYGTLRTMPDQGCDFSWQEQKPTGETREYLGVSVYEGVYEYRGMKLVPAWGGSMFEALMPDLLVPESDWGTQSWAVNHPASVRAQIEHGIDEAGYGYWGFSPASDPFGEYAEYGVEGIGMSTDGYASDRERTNVDAGYDGCREATNPTPTFGDGVVTPHASFLALPYDKPAVMSNLAGIKDELAAYGPGGFYDAVATKSGTLADRYLSLDQSMIMGAIANELLDDRLKEYFVDPGFEAAVKPLVEAQVFGSKLE</sequence>
<keyword evidence="5" id="KW-1185">Reference proteome</keyword>
<proteinExistence type="predicted"/>
<dbReference type="Pfam" id="PF11329">
    <property type="entry name" value="DUF3131"/>
    <property type="match status" value="1"/>
</dbReference>
<feature type="domain" description="Glycoamylase-like" evidence="2">
    <location>
        <begin position="319"/>
        <end position="503"/>
    </location>
</feature>
<organism evidence="4 5">
    <name type="scientific">Cryobacterium frigoriphilum</name>
    <dbReference type="NCBI Taxonomy" id="1259150"/>
    <lineage>
        <taxon>Bacteria</taxon>
        <taxon>Bacillati</taxon>
        <taxon>Actinomycetota</taxon>
        <taxon>Actinomycetes</taxon>
        <taxon>Micrococcales</taxon>
        <taxon>Microbacteriaceae</taxon>
        <taxon>Cryobacterium</taxon>
    </lineage>
</organism>
<keyword evidence="1" id="KW-1133">Transmembrane helix</keyword>
<evidence type="ECO:0000256" key="1">
    <source>
        <dbReference type="SAM" id="Phobius"/>
    </source>
</evidence>
<dbReference type="Proteomes" id="UP000297447">
    <property type="component" value="Unassembled WGS sequence"/>
</dbReference>
<dbReference type="InterPro" id="IPR019282">
    <property type="entry name" value="Glycoamylase-like_cons_dom"/>
</dbReference>
<gene>
    <name evidence="4" type="ORF">E3T55_14245</name>
</gene>
<evidence type="ECO:0000313" key="4">
    <source>
        <dbReference type="EMBL" id="TFD47723.1"/>
    </source>
</evidence>
<keyword evidence="1" id="KW-0472">Membrane</keyword>
<evidence type="ECO:0000259" key="2">
    <source>
        <dbReference type="Pfam" id="PF10091"/>
    </source>
</evidence>
<evidence type="ECO:0000259" key="3">
    <source>
        <dbReference type="Pfam" id="PF11329"/>
    </source>
</evidence>
<feature type="domain" description="DUF3131" evidence="3">
    <location>
        <begin position="67"/>
        <end position="208"/>
    </location>
</feature>
<dbReference type="EMBL" id="SOHE01000060">
    <property type="protein sequence ID" value="TFD47723.1"/>
    <property type="molecule type" value="Genomic_DNA"/>
</dbReference>
<keyword evidence="1" id="KW-0812">Transmembrane</keyword>
<evidence type="ECO:0000313" key="5">
    <source>
        <dbReference type="Proteomes" id="UP000297447"/>
    </source>
</evidence>
<reference evidence="4 5" key="1">
    <citation type="submission" date="2019-03" db="EMBL/GenBank/DDBJ databases">
        <title>Genomics of glacier-inhabiting Cryobacterium strains.</title>
        <authorList>
            <person name="Liu Q."/>
            <person name="Xin Y.-H."/>
        </authorList>
    </citation>
    <scope>NUCLEOTIDE SEQUENCE [LARGE SCALE GENOMIC DNA]</scope>
    <source>
        <strain evidence="4 5">Hh14</strain>
    </source>
</reference>
<dbReference type="Pfam" id="PF10091">
    <property type="entry name" value="Glycoamylase"/>
    <property type="match status" value="1"/>
</dbReference>